<reference evidence="3 4" key="1">
    <citation type="submission" date="2024-03" db="EMBL/GenBank/DDBJ databases">
        <authorList>
            <person name="Gkanogiannis A."/>
            <person name="Becerra Lopez-Lavalle L."/>
        </authorList>
    </citation>
    <scope>NUCLEOTIDE SEQUENCE [LARGE SCALE GENOMIC DNA]</scope>
</reference>
<dbReference type="SUPFAM" id="SSF51735">
    <property type="entry name" value="NAD(P)-binding Rossmann-fold domains"/>
    <property type="match status" value="1"/>
</dbReference>
<name>A0ABP0Y282_9ROSI</name>
<feature type="domain" description="NAD(P)-binding" evidence="2">
    <location>
        <begin position="109"/>
        <end position="317"/>
    </location>
</feature>
<dbReference type="PANTHER" id="PTHR47711:SF2">
    <property type="entry name" value="PROTEIN PLASTID TRANSCRIPTIONALLY ACTIVE 16, CHLOROPLASTIC"/>
    <property type="match status" value="1"/>
</dbReference>
<dbReference type="PANTHER" id="PTHR47711">
    <property type="entry name" value="PROTEIN PLASTID TRANSCRIPTIONALLY ACTIVE 16, CHLOROPLASTIC"/>
    <property type="match status" value="1"/>
</dbReference>
<evidence type="ECO:0000313" key="3">
    <source>
        <dbReference type="EMBL" id="CAK9314535.1"/>
    </source>
</evidence>
<feature type="region of interest" description="Disordered" evidence="1">
    <location>
        <begin position="35"/>
        <end position="65"/>
    </location>
</feature>
<evidence type="ECO:0000259" key="2">
    <source>
        <dbReference type="Pfam" id="PF13460"/>
    </source>
</evidence>
<dbReference type="InterPro" id="IPR036291">
    <property type="entry name" value="NAD(P)-bd_dom_sf"/>
</dbReference>
<feature type="compositionally biased region" description="Polar residues" evidence="1">
    <location>
        <begin position="528"/>
        <end position="537"/>
    </location>
</feature>
<feature type="compositionally biased region" description="Low complexity" evidence="1">
    <location>
        <begin position="405"/>
        <end position="414"/>
    </location>
</feature>
<feature type="region of interest" description="Disordered" evidence="1">
    <location>
        <begin position="442"/>
        <end position="475"/>
    </location>
</feature>
<sequence length="579" mass="62052">MAAIINSNSFILTTAPNARRSFKSHRRQFAVYSKSSGTFPPFRLGKASNESPSSDEAPAEDSGNSNPFRFAFGKVPDVKSLIQVASEPSSGLSFGNGRRKDSNTVFVAGATGQAGIRLAQTLLREGFSVRAGVPELGAAQELARLAAKYKVISNEESKRLNAVESSFQDAEAIAKAIGNASKVVVTIGAGENGPTSEVTTSDALQVIQAAQLAGVSHVAIVYDGNASSPSTYNVLDGLSSFFNNLFSRYQPLSVVELLQKIAETDVGYTFIKTNLVEDFAPERAYNVVIGAEGSVSSNDYKVAKSQIASLVAGVFSNTAVAENKVVEVYSSPSAPSSSVDQLFSAIPTDGRRQAYAEAQAKAKAEEEAIRTAERAREEAEAAKKQEVEAPKAKRLSEKAPAQAASSSSSSSSSSLTEDSSQKQESDQIAFFNSFLNKAKDFSSEQSQKLKKLSEKQPQQAEEEAPEKADNASNLVNNFFNKAKGFGSAQQWEKLAFQLQKPSKESNAQIATVRGQAKARALPPKKASVRQTQKTNSKPPFAVKQKENSKAKAAKEEKKAEVKKVFGGLFKQETIYVDDD</sequence>
<feature type="compositionally biased region" description="Basic and acidic residues" evidence="1">
    <location>
        <begin position="543"/>
        <end position="557"/>
    </location>
</feature>
<keyword evidence="4" id="KW-1185">Reference proteome</keyword>
<dbReference type="InterPro" id="IPR016040">
    <property type="entry name" value="NAD(P)-bd_dom"/>
</dbReference>
<protein>
    <recommendedName>
        <fullName evidence="2">NAD(P)-binding domain-containing protein</fullName>
    </recommendedName>
</protein>
<feature type="region of interest" description="Disordered" evidence="1">
    <location>
        <begin position="369"/>
        <end position="424"/>
    </location>
</feature>
<feature type="compositionally biased region" description="Basic and acidic residues" evidence="1">
    <location>
        <begin position="369"/>
        <end position="397"/>
    </location>
</feature>
<dbReference type="Pfam" id="PF13460">
    <property type="entry name" value="NAD_binding_10"/>
    <property type="match status" value="1"/>
</dbReference>
<dbReference type="EMBL" id="OZ021736">
    <property type="protein sequence ID" value="CAK9314535.1"/>
    <property type="molecule type" value="Genomic_DNA"/>
</dbReference>
<organism evidence="3 4">
    <name type="scientific">Citrullus colocynthis</name>
    <name type="common">colocynth</name>
    <dbReference type="NCBI Taxonomy" id="252529"/>
    <lineage>
        <taxon>Eukaryota</taxon>
        <taxon>Viridiplantae</taxon>
        <taxon>Streptophyta</taxon>
        <taxon>Embryophyta</taxon>
        <taxon>Tracheophyta</taxon>
        <taxon>Spermatophyta</taxon>
        <taxon>Magnoliopsida</taxon>
        <taxon>eudicotyledons</taxon>
        <taxon>Gunneridae</taxon>
        <taxon>Pentapetalae</taxon>
        <taxon>rosids</taxon>
        <taxon>fabids</taxon>
        <taxon>Cucurbitales</taxon>
        <taxon>Cucurbitaceae</taxon>
        <taxon>Benincaseae</taxon>
        <taxon>Citrullus</taxon>
    </lineage>
</organism>
<dbReference type="Proteomes" id="UP001642487">
    <property type="component" value="Chromosome 2"/>
</dbReference>
<feature type="region of interest" description="Disordered" evidence="1">
    <location>
        <begin position="499"/>
        <end position="557"/>
    </location>
</feature>
<evidence type="ECO:0000313" key="4">
    <source>
        <dbReference type="Proteomes" id="UP001642487"/>
    </source>
</evidence>
<accession>A0ABP0Y282</accession>
<gene>
    <name evidence="3" type="ORF">CITCOLO1_LOCUS6294</name>
</gene>
<dbReference type="Gene3D" id="3.40.50.720">
    <property type="entry name" value="NAD(P)-binding Rossmann-like Domain"/>
    <property type="match status" value="1"/>
</dbReference>
<proteinExistence type="predicted"/>
<evidence type="ECO:0000256" key="1">
    <source>
        <dbReference type="SAM" id="MobiDB-lite"/>
    </source>
</evidence>